<dbReference type="InterPro" id="IPR007963">
    <property type="entry name" value="Peptidase_M61_catalytic"/>
</dbReference>
<dbReference type="InterPro" id="IPR036034">
    <property type="entry name" value="PDZ_sf"/>
</dbReference>
<dbReference type="Proteomes" id="UP000831607">
    <property type="component" value="Chromosome"/>
</dbReference>
<dbReference type="SMART" id="SM00228">
    <property type="entry name" value="PDZ"/>
    <property type="match status" value="1"/>
</dbReference>
<dbReference type="Gene3D" id="2.60.40.3650">
    <property type="match status" value="1"/>
</dbReference>
<dbReference type="InterPro" id="IPR001478">
    <property type="entry name" value="PDZ"/>
</dbReference>
<proteinExistence type="predicted"/>
<protein>
    <submittedName>
        <fullName evidence="2">M61 family metallopeptidase</fullName>
    </submittedName>
</protein>
<sequence length="589" mass="65857">MKQQTLRYTVDPHDLAGHRLRITLQIEQVASASQVVSMPAWIPGSYLIRDFSRHIESIRGRHGGRWHAPKKLDDHRWVFDRCQGSLTVEIVVYAWDLSVRGAHVDDSHAFFNGTSVFLKPHGLEHWPCMVDIIRPAGQRGWRVYTSMPASTTRLPADSLGRFMAPDYDALIDHPFELGRPAVVRFEACGAKHSMVFTGHVPNLDLARIARDVKRVCEAQIRLFDPVNARAPFLDSAPEYVFMTLVTADGYGGLEHRASTALVCSRQDLPTKHQEKAPDGYVTFLGLVSHEYFHTWNVKRIKPAAFVPYDLARPNHTRLLWIFEGFTSYYDDLMLVRSGVIDMPTYLKQLAKAITGVHAGPGRLKQSLANSSFDAWTKYYKQDENAPNSISSYYAKGSLVALGLDLTIRRRSDNRHSLDDVMRALWQQFGEHFYQGQPKGLSETGFVQIVKQATGVDVRDEIAQWVEQTADVPLEKLLRSQGFELNWIAKDQTPEIGATFKPHGESLTIRQVIEGGSAHRAGLSAGDILVACNGLRIGNSANSFKQLLAAYQPGETVQLQAFRGDVLQARMVKLAAPAASTCEIKPLKAS</sequence>
<name>A0ABY4AIY2_9BURK</name>
<dbReference type="PIRSF" id="PIRSF016493">
    <property type="entry name" value="Glycyl_aminpptds"/>
    <property type="match status" value="1"/>
</dbReference>
<dbReference type="Pfam" id="PF05299">
    <property type="entry name" value="Peptidase_M61"/>
    <property type="match status" value="1"/>
</dbReference>
<dbReference type="SUPFAM" id="SSF55486">
    <property type="entry name" value="Metalloproteases ('zincins'), catalytic domain"/>
    <property type="match status" value="1"/>
</dbReference>
<dbReference type="Gene3D" id="2.30.42.10">
    <property type="match status" value="1"/>
</dbReference>
<accession>A0ABY4AIY2</accession>
<organism evidence="2 3">
    <name type="scientific">Orrella daihaiensis</name>
    <dbReference type="NCBI Taxonomy" id="2782176"/>
    <lineage>
        <taxon>Bacteria</taxon>
        <taxon>Pseudomonadati</taxon>
        <taxon>Pseudomonadota</taxon>
        <taxon>Betaproteobacteria</taxon>
        <taxon>Burkholderiales</taxon>
        <taxon>Alcaligenaceae</taxon>
        <taxon>Orrella</taxon>
    </lineage>
</organism>
<evidence type="ECO:0000313" key="3">
    <source>
        <dbReference type="Proteomes" id="UP000831607"/>
    </source>
</evidence>
<dbReference type="InterPro" id="IPR027268">
    <property type="entry name" value="Peptidase_M4/M1_CTD_sf"/>
</dbReference>
<reference evidence="2 3" key="1">
    <citation type="submission" date="2020-11" db="EMBL/GenBank/DDBJ databases">
        <title>Algicoccus daihaiensis sp.nov., isolated from Daihai Lake in Inner Mongolia.</title>
        <authorList>
            <person name="Kai J."/>
        </authorList>
    </citation>
    <scope>NUCLEOTIDE SEQUENCE [LARGE SCALE GENOMIC DNA]</scope>
    <source>
        <strain evidence="3">f23</strain>
    </source>
</reference>
<dbReference type="InterPro" id="IPR024191">
    <property type="entry name" value="Peptidase_M61"/>
</dbReference>
<evidence type="ECO:0000313" key="2">
    <source>
        <dbReference type="EMBL" id="UOD50249.1"/>
    </source>
</evidence>
<dbReference type="PROSITE" id="PS50106">
    <property type="entry name" value="PDZ"/>
    <property type="match status" value="1"/>
</dbReference>
<dbReference type="EMBL" id="CP063982">
    <property type="protein sequence ID" value="UOD50249.1"/>
    <property type="molecule type" value="Genomic_DNA"/>
</dbReference>
<dbReference type="Pfam" id="PF17899">
    <property type="entry name" value="Peptidase_M61_N"/>
    <property type="match status" value="1"/>
</dbReference>
<evidence type="ECO:0000259" key="1">
    <source>
        <dbReference type="PROSITE" id="PS50106"/>
    </source>
</evidence>
<dbReference type="InterPro" id="IPR040756">
    <property type="entry name" value="Peptidase_M61_N"/>
</dbReference>
<feature type="domain" description="PDZ" evidence="1">
    <location>
        <begin position="487"/>
        <end position="533"/>
    </location>
</feature>
<dbReference type="RefSeq" id="WP_243478649.1">
    <property type="nucleotide sequence ID" value="NZ_CP063982.1"/>
</dbReference>
<gene>
    <name evidence="2" type="ORF">DHf2319_12560</name>
</gene>
<dbReference type="SUPFAM" id="SSF50156">
    <property type="entry name" value="PDZ domain-like"/>
    <property type="match status" value="1"/>
</dbReference>
<keyword evidence="3" id="KW-1185">Reference proteome</keyword>
<dbReference type="Pfam" id="PF13180">
    <property type="entry name" value="PDZ_2"/>
    <property type="match status" value="1"/>
</dbReference>
<dbReference type="Gene3D" id="1.10.390.10">
    <property type="entry name" value="Neutral Protease Domain 2"/>
    <property type="match status" value="1"/>
</dbReference>